<proteinExistence type="predicted"/>
<gene>
    <name evidence="2" type="ORF">MHYMCMPASI_00819</name>
</gene>
<feature type="transmembrane region" description="Helical" evidence="1">
    <location>
        <begin position="65"/>
        <end position="84"/>
    </location>
</feature>
<keyword evidence="1" id="KW-0472">Membrane</keyword>
<dbReference type="Proteomes" id="UP000837675">
    <property type="component" value="Unassembled WGS sequence"/>
</dbReference>
<comment type="caution">
    <text evidence="2">The sequence shown here is derived from an EMBL/GenBank/DDBJ whole genome shotgun (WGS) entry which is preliminary data.</text>
</comment>
<sequence>VRVSTNMFTGMSEAPSLVIKPYLAKLTCSELFSLITCSTTGIVGSVILLYSNIIDGVVPNSMQHILSSILIGLPAALTFSRIIVPETEVVLSEEEHVFLKKTNNTLDI</sequence>
<dbReference type="GO" id="GO:0015293">
    <property type="term" value="F:symporter activity"/>
    <property type="evidence" value="ECO:0007669"/>
    <property type="project" value="TreeGrafter"/>
</dbReference>
<reference evidence="2" key="1">
    <citation type="submission" date="2021-06" db="EMBL/GenBank/DDBJ databases">
        <authorList>
            <person name="Nardi T."/>
            <person name="Nardi T."/>
        </authorList>
    </citation>
    <scope>NUCLEOTIDE SEQUENCE</scope>
</reference>
<feature type="non-terminal residue" evidence="2">
    <location>
        <position position="1"/>
    </location>
</feature>
<feature type="transmembrane region" description="Helical" evidence="1">
    <location>
        <begin position="31"/>
        <end position="53"/>
    </location>
</feature>
<dbReference type="PANTHER" id="PTHR10590:SF4">
    <property type="entry name" value="SOLUTE CARRIER FAMILY 28 MEMBER 3"/>
    <property type="match status" value="1"/>
</dbReference>
<keyword evidence="3" id="KW-1185">Reference proteome</keyword>
<organism evidence="2 3">
    <name type="scientific">Hyalomma marginatum</name>
    <dbReference type="NCBI Taxonomy" id="34627"/>
    <lineage>
        <taxon>Eukaryota</taxon>
        <taxon>Metazoa</taxon>
        <taxon>Ecdysozoa</taxon>
        <taxon>Arthropoda</taxon>
        <taxon>Chelicerata</taxon>
        <taxon>Arachnida</taxon>
        <taxon>Acari</taxon>
        <taxon>Parasitiformes</taxon>
        <taxon>Ixodida</taxon>
        <taxon>Ixodoidea</taxon>
        <taxon>Ixodidae</taxon>
        <taxon>Hyalomminae</taxon>
        <taxon>Hyalomma</taxon>
    </lineage>
</organism>
<evidence type="ECO:0000256" key="1">
    <source>
        <dbReference type="SAM" id="Phobius"/>
    </source>
</evidence>
<accession>A0A8S4BXJ5</accession>
<dbReference type="GO" id="GO:0005886">
    <property type="term" value="C:plasma membrane"/>
    <property type="evidence" value="ECO:0007669"/>
    <property type="project" value="TreeGrafter"/>
</dbReference>
<dbReference type="InterPro" id="IPR008276">
    <property type="entry name" value="C_nuclsd_transpt"/>
</dbReference>
<dbReference type="EMBL" id="CAJVAF010000310">
    <property type="protein sequence ID" value="CAG7595226.1"/>
    <property type="molecule type" value="Genomic_DNA"/>
</dbReference>
<name>A0A8S4BXJ5_9ACAR</name>
<evidence type="ECO:0000313" key="3">
    <source>
        <dbReference type="Proteomes" id="UP000837675"/>
    </source>
</evidence>
<dbReference type="PANTHER" id="PTHR10590">
    <property type="entry name" value="SODIUM/NUCLEOSIDE COTRANSPORTER"/>
    <property type="match status" value="1"/>
</dbReference>
<keyword evidence="1" id="KW-0812">Transmembrane</keyword>
<dbReference type="AlphaFoldDB" id="A0A8S4BXJ5"/>
<keyword evidence="1" id="KW-1133">Transmembrane helix</keyword>
<evidence type="ECO:0000313" key="2">
    <source>
        <dbReference type="EMBL" id="CAG7595226.1"/>
    </source>
</evidence>
<protein>
    <submittedName>
        <fullName evidence="2">Nucleoside:proton symporter (Partial)</fullName>
    </submittedName>
</protein>
<dbReference type="GO" id="GO:0005337">
    <property type="term" value="F:nucleoside transmembrane transporter activity"/>
    <property type="evidence" value="ECO:0007669"/>
    <property type="project" value="InterPro"/>
</dbReference>